<sequence>MIGQHNVANHIELLLPAMKFTSSQAPCHEVHHLASARLSSLHLDSPLTSMDAEMVKPRKLRRRRRENCSGGDPEAGSRDDDVSCQGWRRPGASLLEEAAGVFLCILGLVFFFFLGFFGLL</sequence>
<evidence type="ECO:0000313" key="3">
    <source>
        <dbReference type="EMBL" id="CAF1716755.1"/>
    </source>
</evidence>
<feature type="region of interest" description="Disordered" evidence="1">
    <location>
        <begin position="54"/>
        <end position="85"/>
    </location>
</feature>
<proteinExistence type="predicted"/>
<evidence type="ECO:0000256" key="2">
    <source>
        <dbReference type="SAM" id="Phobius"/>
    </source>
</evidence>
<reference evidence="3" key="1">
    <citation type="submission" date="2021-01" db="EMBL/GenBank/DDBJ databases">
        <authorList>
            <consortium name="Genoscope - CEA"/>
            <person name="William W."/>
        </authorList>
    </citation>
    <scope>NUCLEOTIDE SEQUENCE</scope>
</reference>
<keyword evidence="2" id="KW-0812">Transmembrane</keyword>
<dbReference type="Proteomes" id="UP001295469">
    <property type="component" value="Chromosome C09"/>
</dbReference>
<accession>A0A816IS17</accession>
<keyword evidence="2" id="KW-1133">Transmembrane helix</keyword>
<keyword evidence="2" id="KW-0472">Membrane</keyword>
<protein>
    <submittedName>
        <fullName evidence="3">(rape) hypothetical protein</fullName>
    </submittedName>
</protein>
<evidence type="ECO:0000256" key="1">
    <source>
        <dbReference type="SAM" id="MobiDB-lite"/>
    </source>
</evidence>
<name>A0A816IS17_BRANA</name>
<dbReference type="AlphaFoldDB" id="A0A816IS17"/>
<feature type="transmembrane region" description="Helical" evidence="2">
    <location>
        <begin position="98"/>
        <end position="119"/>
    </location>
</feature>
<organism evidence="3">
    <name type="scientific">Brassica napus</name>
    <name type="common">Rape</name>
    <dbReference type="NCBI Taxonomy" id="3708"/>
    <lineage>
        <taxon>Eukaryota</taxon>
        <taxon>Viridiplantae</taxon>
        <taxon>Streptophyta</taxon>
        <taxon>Embryophyta</taxon>
        <taxon>Tracheophyta</taxon>
        <taxon>Spermatophyta</taxon>
        <taxon>Magnoliopsida</taxon>
        <taxon>eudicotyledons</taxon>
        <taxon>Gunneridae</taxon>
        <taxon>Pentapetalae</taxon>
        <taxon>rosids</taxon>
        <taxon>malvids</taxon>
        <taxon>Brassicales</taxon>
        <taxon>Brassicaceae</taxon>
        <taxon>Brassiceae</taxon>
        <taxon>Brassica</taxon>
    </lineage>
</organism>
<dbReference type="EMBL" id="HG994373">
    <property type="protein sequence ID" value="CAF1716755.1"/>
    <property type="molecule type" value="Genomic_DNA"/>
</dbReference>
<gene>
    <name evidence="3" type="ORF">DARMORV10_C09P09820.1</name>
</gene>